<keyword evidence="6" id="KW-0963">Cytoplasm</keyword>
<comment type="similarity">
    <text evidence="4">Belongs to the HARBI1 family.</text>
</comment>
<evidence type="ECO:0000256" key="9">
    <source>
        <dbReference type="ARBA" id="ARBA00022801"/>
    </source>
</evidence>
<evidence type="ECO:0000313" key="15">
    <source>
        <dbReference type="Proteomes" id="UP000005408"/>
    </source>
</evidence>
<dbReference type="InterPro" id="IPR045249">
    <property type="entry name" value="HARBI1-like"/>
</dbReference>
<keyword evidence="9" id="KW-0378">Hydrolase</keyword>
<evidence type="ECO:0000256" key="1">
    <source>
        <dbReference type="ARBA" id="ARBA00001968"/>
    </source>
</evidence>
<keyword evidence="7" id="KW-0540">Nuclease</keyword>
<dbReference type="Pfam" id="PF13359">
    <property type="entry name" value="DDE_Tnp_4"/>
    <property type="match status" value="1"/>
</dbReference>
<dbReference type="PANTHER" id="PTHR22930:SF267">
    <property type="entry name" value="NUCLEASE HARBI1-RELATED"/>
    <property type="match status" value="1"/>
</dbReference>
<evidence type="ECO:0000256" key="7">
    <source>
        <dbReference type="ARBA" id="ARBA00022722"/>
    </source>
</evidence>
<dbReference type="GO" id="GO:0046872">
    <property type="term" value="F:metal ion binding"/>
    <property type="evidence" value="ECO:0007669"/>
    <property type="project" value="UniProtKB-KW"/>
</dbReference>
<dbReference type="GO" id="GO:0005737">
    <property type="term" value="C:cytoplasm"/>
    <property type="evidence" value="ECO:0007669"/>
    <property type="project" value="UniProtKB-SubCell"/>
</dbReference>
<dbReference type="PRINTS" id="PR02086">
    <property type="entry name" value="PUTNUCHARBI1"/>
</dbReference>
<dbReference type="Proteomes" id="UP000005408">
    <property type="component" value="Unassembled WGS sequence"/>
</dbReference>
<comment type="cofactor">
    <cofactor evidence="1">
        <name>a divalent metal cation</name>
        <dbReference type="ChEBI" id="CHEBI:60240"/>
    </cofactor>
</comment>
<evidence type="ECO:0000256" key="12">
    <source>
        <dbReference type="ARBA" id="ARBA00045850"/>
    </source>
</evidence>
<keyword evidence="15" id="KW-1185">Reference proteome</keyword>
<comment type="subcellular location">
    <subcellularLocation>
        <location evidence="3">Cytoplasm</location>
    </subcellularLocation>
    <subcellularLocation>
        <location evidence="2">Nucleus</location>
    </subcellularLocation>
</comment>
<evidence type="ECO:0000313" key="14">
    <source>
        <dbReference type="EnsemblMetazoa" id="G8683.1:cds"/>
    </source>
</evidence>
<evidence type="ECO:0000256" key="10">
    <source>
        <dbReference type="ARBA" id="ARBA00023242"/>
    </source>
</evidence>
<evidence type="ECO:0000256" key="6">
    <source>
        <dbReference type="ARBA" id="ARBA00022490"/>
    </source>
</evidence>
<evidence type="ECO:0000256" key="4">
    <source>
        <dbReference type="ARBA" id="ARBA00006958"/>
    </source>
</evidence>
<evidence type="ECO:0000256" key="8">
    <source>
        <dbReference type="ARBA" id="ARBA00022723"/>
    </source>
</evidence>
<comment type="function">
    <text evidence="12">Transposase-derived protein that may have nuclease activity. Does not have transposase activity.</text>
</comment>
<sequence length="268" mass="30414">MAAIVRRRRRRRQNAVPMRRPRVFRDLSNPLESLDEEEVYQRYRFSTETILFIVDGVNNILETDTARNRPIPPLIQVLLFLRFVATGAHLRLVGDSLNVSESSAGRVVKSVARAIIEVFTHLIKFPVGDMASKVREGFRRIAGFPKVLGCVDGTQIRISTPSANEADFVNRKGFHSLNVQMVCDPNFRITSLCARWPGSCHDSRIWRTSSLCQQFENGMHDDRQDTQVSYNICDLNIRDCQPQLLQDPAAPARNDGVLKRAAITNGFF</sequence>
<dbReference type="InterPro" id="IPR026103">
    <property type="entry name" value="HARBI1_animal"/>
</dbReference>
<dbReference type="AlphaFoldDB" id="A0A8W8P3C4"/>
<name>A0A8W8P3C4_MAGGI</name>
<reference evidence="14" key="1">
    <citation type="submission" date="2022-08" db="UniProtKB">
        <authorList>
            <consortium name="EnsemblMetazoa"/>
        </authorList>
    </citation>
    <scope>IDENTIFICATION</scope>
    <source>
        <strain evidence="14">05x7-T-G4-1.051#20</strain>
    </source>
</reference>
<evidence type="ECO:0000256" key="11">
    <source>
        <dbReference type="ARBA" id="ARBA00030126"/>
    </source>
</evidence>
<feature type="domain" description="DDE Tnp4" evidence="13">
    <location>
        <begin position="151"/>
        <end position="218"/>
    </location>
</feature>
<protein>
    <recommendedName>
        <fullName evidence="5">Putative nuclease HARBI1</fullName>
    </recommendedName>
    <alternativeName>
        <fullName evidence="11">Harbinger transposase-derived nuclease</fullName>
    </alternativeName>
</protein>
<dbReference type="GO" id="GO:0005634">
    <property type="term" value="C:nucleus"/>
    <property type="evidence" value="ECO:0007669"/>
    <property type="project" value="UniProtKB-SubCell"/>
</dbReference>
<evidence type="ECO:0000256" key="5">
    <source>
        <dbReference type="ARBA" id="ARBA00015519"/>
    </source>
</evidence>
<dbReference type="PANTHER" id="PTHR22930">
    <property type="match status" value="1"/>
</dbReference>
<proteinExistence type="inferred from homology"/>
<keyword evidence="8" id="KW-0479">Metal-binding</keyword>
<dbReference type="GO" id="GO:0004518">
    <property type="term" value="F:nuclease activity"/>
    <property type="evidence" value="ECO:0007669"/>
    <property type="project" value="UniProtKB-KW"/>
</dbReference>
<organism evidence="14 15">
    <name type="scientific">Magallana gigas</name>
    <name type="common">Pacific oyster</name>
    <name type="synonym">Crassostrea gigas</name>
    <dbReference type="NCBI Taxonomy" id="29159"/>
    <lineage>
        <taxon>Eukaryota</taxon>
        <taxon>Metazoa</taxon>
        <taxon>Spiralia</taxon>
        <taxon>Lophotrochozoa</taxon>
        <taxon>Mollusca</taxon>
        <taxon>Bivalvia</taxon>
        <taxon>Autobranchia</taxon>
        <taxon>Pteriomorphia</taxon>
        <taxon>Ostreida</taxon>
        <taxon>Ostreoidea</taxon>
        <taxon>Ostreidae</taxon>
        <taxon>Magallana</taxon>
    </lineage>
</organism>
<dbReference type="GO" id="GO:0016787">
    <property type="term" value="F:hydrolase activity"/>
    <property type="evidence" value="ECO:0007669"/>
    <property type="project" value="UniProtKB-KW"/>
</dbReference>
<evidence type="ECO:0000256" key="2">
    <source>
        <dbReference type="ARBA" id="ARBA00004123"/>
    </source>
</evidence>
<evidence type="ECO:0000259" key="13">
    <source>
        <dbReference type="Pfam" id="PF13359"/>
    </source>
</evidence>
<evidence type="ECO:0000256" key="3">
    <source>
        <dbReference type="ARBA" id="ARBA00004496"/>
    </source>
</evidence>
<accession>A0A8W8P3C4</accession>
<keyword evidence="10" id="KW-0539">Nucleus</keyword>
<dbReference type="InterPro" id="IPR027806">
    <property type="entry name" value="HARBI1_dom"/>
</dbReference>
<dbReference type="EnsemblMetazoa" id="G8683.1">
    <property type="protein sequence ID" value="G8683.1:cds"/>
    <property type="gene ID" value="G8683"/>
</dbReference>